<dbReference type="RefSeq" id="WP_073179603.1">
    <property type="nucleotide sequence ID" value="NZ_FQYI01000006.1"/>
</dbReference>
<dbReference type="Pfam" id="PF00501">
    <property type="entry name" value="AMP-binding"/>
    <property type="match status" value="1"/>
</dbReference>
<dbReference type="OrthoDB" id="9803968at2"/>
<keyword evidence="6" id="KW-1185">Reference proteome</keyword>
<accession>A0A1M6EXS2</accession>
<keyword evidence="1" id="KW-0436">Ligase</keyword>
<feature type="domain" description="AMP-dependent synthetase/ligase" evidence="4">
    <location>
        <begin position="10"/>
        <end position="414"/>
    </location>
</feature>
<keyword evidence="3" id="KW-0443">Lipid metabolism</keyword>
<dbReference type="AlphaFoldDB" id="A0A1M6EXS2"/>
<dbReference type="CDD" id="cd05907">
    <property type="entry name" value="VL_LC_FACS_like"/>
    <property type="match status" value="1"/>
</dbReference>
<dbReference type="SUPFAM" id="SSF56801">
    <property type="entry name" value="Acetyl-CoA synthetase-like"/>
    <property type="match status" value="1"/>
</dbReference>
<dbReference type="Gene3D" id="3.40.50.12780">
    <property type="entry name" value="N-terminal domain of ligase-like"/>
    <property type="match status" value="1"/>
</dbReference>
<dbReference type="InterPro" id="IPR042099">
    <property type="entry name" value="ANL_N_sf"/>
</dbReference>
<evidence type="ECO:0000313" key="6">
    <source>
        <dbReference type="Proteomes" id="UP000184335"/>
    </source>
</evidence>
<evidence type="ECO:0000313" key="5">
    <source>
        <dbReference type="EMBL" id="SHI90238.1"/>
    </source>
</evidence>
<dbReference type="PANTHER" id="PTHR43272">
    <property type="entry name" value="LONG-CHAIN-FATTY-ACID--COA LIGASE"/>
    <property type="match status" value="1"/>
</dbReference>
<dbReference type="InterPro" id="IPR020845">
    <property type="entry name" value="AMP-binding_CS"/>
</dbReference>
<dbReference type="PANTHER" id="PTHR43272:SF32">
    <property type="entry name" value="AMP-DEPENDENT SYNTHETASE_LIGASE DOMAIN-CONTAINING PROTEIN"/>
    <property type="match status" value="1"/>
</dbReference>
<evidence type="ECO:0000259" key="4">
    <source>
        <dbReference type="Pfam" id="PF00501"/>
    </source>
</evidence>
<dbReference type="EMBL" id="FQYI01000006">
    <property type="protein sequence ID" value="SHI90238.1"/>
    <property type="molecule type" value="Genomic_DNA"/>
</dbReference>
<proteinExistence type="predicted"/>
<dbReference type="STRING" id="1118202.SAMN05443429_10629"/>
<protein>
    <submittedName>
        <fullName evidence="5">Long-chain acyl-CoA synthetase</fullName>
    </submittedName>
</protein>
<sequence>MNIAELLNINAEKFPTRPAIGFQKNNAWNDLDWKRFRILVFKIANALKNAGVQQGDRVAIFSENSAEWISFDLAVLSLGAVTVPIYATNGREEVRYILEDADAKIILAGGQAQYDILIGLLAEGVDIQKIIISKKSVWQKDRIGIYLEDFIATMPETFEIVSKNAEDLATVIYTSGTSGEPKGVMLSHGNFRSTFRAHHEYFRFKNFEKEHSLAFLPLTHVFERAWTLLCLDGGAKVSFLEDPKAIADTLPEVRPTMMCSVPRFYQKIYAGIRGNINNGSKAIQKLFRWAMGVGARAAELRRKDRKLPPVLAMQKKIADALVFNKIKIKLGGKLRFLPCGGAAISPEITRFFDAIGIHIIAGYGLTETTATVAASPLTGYVHGTNGAAFGKTEIRIGEENEVQVKGENVMLGYWKKLEDTAAAFTQDGWFRTGDAGELDENGFLIITDRIKDLMKTSNGKYIAPQPIENQLTEDDFIEQIMLVAEGRPYLSALIVPNFPLLEKELASLNVEFTNWKEVLSNSAVNEFYEKKIGYLQAAASKVDKIKKFKLMPQEFSLETGEITPTLKIKRRILMQKYAQEIENLYK</sequence>
<evidence type="ECO:0000256" key="1">
    <source>
        <dbReference type="ARBA" id="ARBA00022598"/>
    </source>
</evidence>
<name>A0A1M6EXS2_9FLAO</name>
<dbReference type="InterPro" id="IPR000873">
    <property type="entry name" value="AMP-dep_synth/lig_dom"/>
</dbReference>
<reference evidence="5 6" key="1">
    <citation type="submission" date="2016-11" db="EMBL/GenBank/DDBJ databases">
        <authorList>
            <person name="Jaros S."/>
            <person name="Januszkiewicz K."/>
            <person name="Wedrychowicz H."/>
        </authorList>
    </citation>
    <scope>NUCLEOTIDE SEQUENCE [LARGE SCALE GENOMIC DNA]</scope>
    <source>
        <strain evidence="5 6">DSM 25479</strain>
    </source>
</reference>
<evidence type="ECO:0000256" key="3">
    <source>
        <dbReference type="ARBA" id="ARBA00023098"/>
    </source>
</evidence>
<dbReference type="Proteomes" id="UP000184335">
    <property type="component" value="Unassembled WGS sequence"/>
</dbReference>
<gene>
    <name evidence="5" type="ORF">SAMN05443429_10629</name>
</gene>
<dbReference type="PROSITE" id="PS00455">
    <property type="entry name" value="AMP_BINDING"/>
    <property type="match status" value="1"/>
</dbReference>
<organism evidence="5 6">
    <name type="scientific">Cruoricaptor ignavus</name>
    <dbReference type="NCBI Taxonomy" id="1118202"/>
    <lineage>
        <taxon>Bacteria</taxon>
        <taxon>Pseudomonadati</taxon>
        <taxon>Bacteroidota</taxon>
        <taxon>Flavobacteriia</taxon>
        <taxon>Flavobacteriales</taxon>
        <taxon>Weeksellaceae</taxon>
        <taxon>Cruoricaptor</taxon>
    </lineage>
</organism>
<dbReference type="GO" id="GO:0004467">
    <property type="term" value="F:long-chain fatty acid-CoA ligase activity"/>
    <property type="evidence" value="ECO:0007669"/>
    <property type="project" value="TreeGrafter"/>
</dbReference>
<evidence type="ECO:0000256" key="2">
    <source>
        <dbReference type="ARBA" id="ARBA00022832"/>
    </source>
</evidence>
<dbReference type="GO" id="GO:0016020">
    <property type="term" value="C:membrane"/>
    <property type="evidence" value="ECO:0007669"/>
    <property type="project" value="TreeGrafter"/>
</dbReference>
<dbReference type="Pfam" id="PF23562">
    <property type="entry name" value="AMP-binding_C_3"/>
    <property type="match status" value="1"/>
</dbReference>
<keyword evidence="2" id="KW-0276">Fatty acid metabolism</keyword>